<reference evidence="2" key="1">
    <citation type="journal article" date="2014" name="Int. J. Syst. Evol. Microbiol.">
        <title>Complete genome sequence of Corynebacterium casei LMG S-19264T (=DSM 44701T), isolated from a smear-ripened cheese.</title>
        <authorList>
            <consortium name="US DOE Joint Genome Institute (JGI-PGF)"/>
            <person name="Walter F."/>
            <person name="Albersmeier A."/>
            <person name="Kalinowski J."/>
            <person name="Ruckert C."/>
        </authorList>
    </citation>
    <scope>NUCLEOTIDE SEQUENCE</scope>
    <source>
        <strain evidence="2">CGMCC 1.15178</strain>
    </source>
</reference>
<accession>A0A916YXC5</accession>
<comment type="caution">
    <text evidence="2">The sequence shown here is derived from an EMBL/GenBank/DDBJ whole genome shotgun (WGS) entry which is preliminary data.</text>
</comment>
<reference evidence="2" key="2">
    <citation type="submission" date="2020-09" db="EMBL/GenBank/DDBJ databases">
        <authorList>
            <person name="Sun Q."/>
            <person name="Zhou Y."/>
        </authorList>
    </citation>
    <scope>NUCLEOTIDE SEQUENCE</scope>
    <source>
        <strain evidence="2">CGMCC 1.15178</strain>
    </source>
</reference>
<protein>
    <submittedName>
        <fullName evidence="2">Uncharacterized protein</fullName>
    </submittedName>
</protein>
<name>A0A916YXC5_9BACL</name>
<evidence type="ECO:0000313" key="3">
    <source>
        <dbReference type="Proteomes" id="UP000612456"/>
    </source>
</evidence>
<gene>
    <name evidence="2" type="ORF">GCM10010911_24440</name>
</gene>
<dbReference type="RefSeq" id="WP_229750257.1">
    <property type="nucleotide sequence ID" value="NZ_BMHP01000002.1"/>
</dbReference>
<evidence type="ECO:0000313" key="2">
    <source>
        <dbReference type="EMBL" id="GGD65783.1"/>
    </source>
</evidence>
<sequence length="53" mass="6040">MRSFIMIICLLFVMLVAWSIKRGWLSNKFAAVWGSVSVSCLGVMLLSIWMEQS</sequence>
<keyword evidence="1" id="KW-0812">Transmembrane</keyword>
<dbReference type="Proteomes" id="UP000612456">
    <property type="component" value="Unassembled WGS sequence"/>
</dbReference>
<keyword evidence="1" id="KW-1133">Transmembrane helix</keyword>
<evidence type="ECO:0000256" key="1">
    <source>
        <dbReference type="SAM" id="Phobius"/>
    </source>
</evidence>
<proteinExistence type="predicted"/>
<dbReference type="EMBL" id="BMHP01000002">
    <property type="protein sequence ID" value="GGD65783.1"/>
    <property type="molecule type" value="Genomic_DNA"/>
</dbReference>
<keyword evidence="3" id="KW-1185">Reference proteome</keyword>
<organism evidence="2 3">
    <name type="scientific">Paenibacillus nasutitermitis</name>
    <dbReference type="NCBI Taxonomy" id="1652958"/>
    <lineage>
        <taxon>Bacteria</taxon>
        <taxon>Bacillati</taxon>
        <taxon>Bacillota</taxon>
        <taxon>Bacilli</taxon>
        <taxon>Bacillales</taxon>
        <taxon>Paenibacillaceae</taxon>
        <taxon>Paenibacillus</taxon>
    </lineage>
</organism>
<keyword evidence="1" id="KW-0472">Membrane</keyword>
<feature type="transmembrane region" description="Helical" evidence="1">
    <location>
        <begin position="29"/>
        <end position="50"/>
    </location>
</feature>
<dbReference type="AlphaFoldDB" id="A0A916YXC5"/>